<reference evidence="5 6" key="1">
    <citation type="journal article" date="2023" name="Plants (Basel)">
        <title>Bridging the Gap: Combining Genomics and Transcriptomics Approaches to Understand Stylosanthes scabra, an Orphan Legume from the Brazilian Caatinga.</title>
        <authorList>
            <person name="Ferreira-Neto J.R.C."/>
            <person name="da Silva M.D."/>
            <person name="Binneck E."/>
            <person name="de Melo N.F."/>
            <person name="da Silva R.H."/>
            <person name="de Melo A.L.T.M."/>
            <person name="Pandolfi V."/>
            <person name="Bustamante F.O."/>
            <person name="Brasileiro-Vidal A.C."/>
            <person name="Benko-Iseppon A.M."/>
        </authorList>
    </citation>
    <scope>NUCLEOTIDE SEQUENCE [LARGE SCALE GENOMIC DNA]</scope>
    <source>
        <tissue evidence="5">Leaves</tissue>
    </source>
</reference>
<dbReference type="PROSITE" id="PS50297">
    <property type="entry name" value="ANK_REP_REGION"/>
    <property type="match status" value="3"/>
</dbReference>
<dbReference type="InterPro" id="IPR002110">
    <property type="entry name" value="Ankyrin_rpt"/>
</dbReference>
<comment type="caution">
    <text evidence="5">The sequence shown here is derived from an EMBL/GenBank/DDBJ whole genome shotgun (WGS) entry which is preliminary data.</text>
</comment>
<evidence type="ECO:0000313" key="5">
    <source>
        <dbReference type="EMBL" id="MED6111675.1"/>
    </source>
</evidence>
<evidence type="ECO:0000256" key="4">
    <source>
        <dbReference type="PROSITE-ProRule" id="PRU00023"/>
    </source>
</evidence>
<keyword evidence="3 4" id="KW-0040">ANK repeat</keyword>
<gene>
    <name evidence="5" type="ORF">PIB30_054491</name>
</gene>
<sequence>MASRLGFVTIIQCLIDFGCDLNSITDSGDTALMICAKYNHEECLKVLTRAGADFGLVNVAGQSACSIAETNKWSHGFQQAVLDTIRKGEVPKSSNISAFSPLLFAAQAGDSEALKIVVESGEFDLDYQDERGFTAAMVSALNGHVESFRLLVYAGADVKLCNKYGETAVTLSELNQNRDLFEKVMLEFAIEKGNRNSCGFYALHCAARRGDLDAVKLLTSKGYDLNVLDGEEYTPLMLAAREGHASICELLISRGAHCNAKNSRGETPLLFARKSSKKEAEAVILDELARKLVLSGTYVLKHTKCGKGSPHGKQIRMLGSAGVLCWGKSSSRNVMCREAELGASSTLRRNRYKKGDADEPGMFRVLTNKNKEVHFVCDGGLEVAELWVRGIKLVTKEACFC</sequence>
<name>A0ABU6QJ80_9FABA</name>
<dbReference type="SMART" id="SM00248">
    <property type="entry name" value="ANK"/>
    <property type="match status" value="5"/>
</dbReference>
<dbReference type="PANTHER" id="PTHR24123">
    <property type="entry name" value="ANKYRIN REPEAT-CONTAINING"/>
    <property type="match status" value="1"/>
</dbReference>
<protein>
    <submittedName>
        <fullName evidence="5">Uncharacterized protein</fullName>
    </submittedName>
</protein>
<dbReference type="PANTHER" id="PTHR24123:SF139">
    <property type="entry name" value="ANKYRIN"/>
    <property type="match status" value="1"/>
</dbReference>
<proteinExistence type="predicted"/>
<dbReference type="PROSITE" id="PS50088">
    <property type="entry name" value="ANK_REPEAT"/>
    <property type="match status" value="4"/>
</dbReference>
<organism evidence="5 6">
    <name type="scientific">Stylosanthes scabra</name>
    <dbReference type="NCBI Taxonomy" id="79078"/>
    <lineage>
        <taxon>Eukaryota</taxon>
        <taxon>Viridiplantae</taxon>
        <taxon>Streptophyta</taxon>
        <taxon>Embryophyta</taxon>
        <taxon>Tracheophyta</taxon>
        <taxon>Spermatophyta</taxon>
        <taxon>Magnoliopsida</taxon>
        <taxon>eudicotyledons</taxon>
        <taxon>Gunneridae</taxon>
        <taxon>Pentapetalae</taxon>
        <taxon>rosids</taxon>
        <taxon>fabids</taxon>
        <taxon>Fabales</taxon>
        <taxon>Fabaceae</taxon>
        <taxon>Papilionoideae</taxon>
        <taxon>50 kb inversion clade</taxon>
        <taxon>dalbergioids sensu lato</taxon>
        <taxon>Dalbergieae</taxon>
        <taxon>Pterocarpus clade</taxon>
        <taxon>Stylosanthes</taxon>
    </lineage>
</organism>
<dbReference type="Proteomes" id="UP001341840">
    <property type="component" value="Unassembled WGS sequence"/>
</dbReference>
<comment type="subcellular location">
    <subcellularLocation>
        <location evidence="1">Cell membrane</location>
        <topology evidence="1">Peripheral membrane protein</topology>
        <orientation evidence="1">Cytoplasmic side</orientation>
    </subcellularLocation>
</comment>
<dbReference type="Pfam" id="PF12796">
    <property type="entry name" value="Ank_2"/>
    <property type="match status" value="3"/>
</dbReference>
<keyword evidence="2" id="KW-0677">Repeat</keyword>
<feature type="repeat" description="ANK" evidence="4">
    <location>
        <begin position="231"/>
        <end position="263"/>
    </location>
</feature>
<dbReference type="Gene3D" id="1.25.40.20">
    <property type="entry name" value="Ankyrin repeat-containing domain"/>
    <property type="match status" value="3"/>
</dbReference>
<dbReference type="InterPro" id="IPR051165">
    <property type="entry name" value="Multifunctional_ANK_Repeat"/>
</dbReference>
<evidence type="ECO:0000256" key="1">
    <source>
        <dbReference type="ARBA" id="ARBA00004413"/>
    </source>
</evidence>
<feature type="repeat" description="ANK" evidence="4">
    <location>
        <begin position="27"/>
        <end position="59"/>
    </location>
</feature>
<evidence type="ECO:0000256" key="3">
    <source>
        <dbReference type="ARBA" id="ARBA00023043"/>
    </source>
</evidence>
<accession>A0ABU6QJ80</accession>
<feature type="repeat" description="ANK" evidence="4">
    <location>
        <begin position="131"/>
        <end position="163"/>
    </location>
</feature>
<feature type="repeat" description="ANK" evidence="4">
    <location>
        <begin position="198"/>
        <end position="230"/>
    </location>
</feature>
<evidence type="ECO:0000313" key="6">
    <source>
        <dbReference type="Proteomes" id="UP001341840"/>
    </source>
</evidence>
<keyword evidence="6" id="KW-1185">Reference proteome</keyword>
<dbReference type="EMBL" id="JASCZI010000416">
    <property type="protein sequence ID" value="MED6111675.1"/>
    <property type="molecule type" value="Genomic_DNA"/>
</dbReference>
<dbReference type="SUPFAM" id="SSF48403">
    <property type="entry name" value="Ankyrin repeat"/>
    <property type="match status" value="1"/>
</dbReference>
<evidence type="ECO:0000256" key="2">
    <source>
        <dbReference type="ARBA" id="ARBA00022737"/>
    </source>
</evidence>
<dbReference type="InterPro" id="IPR036770">
    <property type="entry name" value="Ankyrin_rpt-contain_sf"/>
</dbReference>